<comment type="similarity">
    <text evidence="1">Belongs to the protein kinase superfamily. ADCK protein kinase family.</text>
</comment>
<dbReference type="PANTHER" id="PTHR10566:SF113">
    <property type="entry name" value="PROTEIN ACTIVITY OF BC1 COMPLEX KINASE 7, CHLOROPLASTIC"/>
    <property type="match status" value="1"/>
</dbReference>
<comment type="caution">
    <text evidence="3">The sequence shown here is derived from an EMBL/GenBank/DDBJ whole genome shotgun (WGS) entry which is preliminary data.</text>
</comment>
<keyword evidence="5" id="KW-1185">Reference proteome</keyword>
<evidence type="ECO:0000313" key="3">
    <source>
        <dbReference type="EMBL" id="NEK93357.1"/>
    </source>
</evidence>
<feature type="domain" description="ABC1 atypical kinase-like" evidence="2">
    <location>
        <begin position="89"/>
        <end position="327"/>
    </location>
</feature>
<organism evidence="3 5">
    <name type="scientific">Modestobacter muralis</name>
    <dbReference type="NCBI Taxonomy" id="1608614"/>
    <lineage>
        <taxon>Bacteria</taxon>
        <taxon>Bacillati</taxon>
        <taxon>Actinomycetota</taxon>
        <taxon>Actinomycetes</taxon>
        <taxon>Geodermatophilales</taxon>
        <taxon>Geodermatophilaceae</taxon>
        <taxon>Modestobacter</taxon>
    </lineage>
</organism>
<dbReference type="InterPro" id="IPR050154">
    <property type="entry name" value="UbiB_kinase"/>
</dbReference>
<dbReference type="GO" id="GO:0016301">
    <property type="term" value="F:kinase activity"/>
    <property type="evidence" value="ECO:0007669"/>
    <property type="project" value="UniProtKB-KW"/>
</dbReference>
<evidence type="ECO:0000313" key="5">
    <source>
        <dbReference type="Proteomes" id="UP000468828"/>
    </source>
</evidence>
<dbReference type="EMBL" id="JAAGWB010000012">
    <property type="protein sequence ID" value="NEN50124.1"/>
    <property type="molecule type" value="Genomic_DNA"/>
</dbReference>
<name>A0A6P0EQH0_9ACTN</name>
<dbReference type="Pfam" id="PF03109">
    <property type="entry name" value="ABC1"/>
    <property type="match status" value="1"/>
</dbReference>
<sequence length="553" mass="60141">MLTKSQRYRQIVDVLSVHGLGFAVGAVGLSGRFPFRVGLPGHEKGRDYTQPEHLRLALEELGPTFVKLGQVLSTRPDILPPDYLRELAKLQDSVAPIPVTSVWNAIAEELPDPTSLADMAPVPLASASIGQVHAAKVGDQDVVVKVRRPGAVETVEADLAILEDLAGRANRRWPPARDYDVAGIAHEFAESLRKELDYLREAHNAERFAANFADDRDVHIPAVFWETTTSRVLTLERVRGIKIDDVDALAAAGIDRRELAARATGVLCHMVFEDGFFHADPHPGNFFIRPDGSLAIIDFGMVGELTDHLREGLVTFLVRMMRGDLDGTTDALLGLATSESDVDRSALQADLKPLMNRFTGRALAEWGITELLSELLGLVRRHHMHLAHDLALLFKMLLMAEGLGQRLDPGFQIAGVLAPYADRLAAQRFSPAAVARRITELVQEVASAGAEAPHSMRLLAEFLDNPSMEAHLRDSDLRLLAAHADRVGGRVIAGVAAAALLNGLIQTAAPRPGPITARQQIVLLTEAGAVVALSAYLARTSPRRHRSHLARPS</sequence>
<dbReference type="PANTHER" id="PTHR10566">
    <property type="entry name" value="CHAPERONE-ACTIVITY OF BC1 COMPLEX CABC1 -RELATED"/>
    <property type="match status" value="1"/>
</dbReference>
<dbReference type="SUPFAM" id="SSF56112">
    <property type="entry name" value="Protein kinase-like (PK-like)"/>
    <property type="match status" value="1"/>
</dbReference>
<dbReference type="InterPro" id="IPR004147">
    <property type="entry name" value="ABC1_dom"/>
</dbReference>
<keyword evidence="3" id="KW-0418">Kinase</keyword>
<protein>
    <submittedName>
        <fullName evidence="3">AarF/ABC1/UbiB kinase family protein</fullName>
    </submittedName>
</protein>
<dbReference type="Proteomes" id="UP000468828">
    <property type="component" value="Unassembled WGS sequence"/>
</dbReference>
<dbReference type="RefSeq" id="WP_163609804.1">
    <property type="nucleotide sequence ID" value="NZ_JAAGWB010000012.1"/>
</dbReference>
<dbReference type="CDD" id="cd05121">
    <property type="entry name" value="ABC1_ADCK3-like"/>
    <property type="match status" value="1"/>
</dbReference>
<evidence type="ECO:0000256" key="1">
    <source>
        <dbReference type="ARBA" id="ARBA00009670"/>
    </source>
</evidence>
<evidence type="ECO:0000313" key="4">
    <source>
        <dbReference type="EMBL" id="NEN50124.1"/>
    </source>
</evidence>
<evidence type="ECO:0000313" key="6">
    <source>
        <dbReference type="Proteomes" id="UP000471152"/>
    </source>
</evidence>
<reference evidence="3 5" key="1">
    <citation type="submission" date="2020-01" db="EMBL/GenBank/DDBJ databases">
        <title>the WGS Modestobacter muralis CPCC 204518.</title>
        <authorList>
            <person name="Jiang Z."/>
        </authorList>
    </citation>
    <scope>NUCLEOTIDE SEQUENCE [LARGE SCALE GENOMIC DNA]</scope>
    <source>
        <strain evidence="3 5">DSM 100205</strain>
    </source>
</reference>
<dbReference type="EMBL" id="JAAGWH010000012">
    <property type="protein sequence ID" value="NEK93357.1"/>
    <property type="molecule type" value="Genomic_DNA"/>
</dbReference>
<dbReference type="AlphaFoldDB" id="A0A6P0EQH0"/>
<keyword evidence="3" id="KW-0808">Transferase</keyword>
<dbReference type="Proteomes" id="UP000471152">
    <property type="component" value="Unassembled WGS sequence"/>
</dbReference>
<dbReference type="InterPro" id="IPR011009">
    <property type="entry name" value="Kinase-like_dom_sf"/>
</dbReference>
<accession>A0A6P0EQH0</accession>
<reference evidence="4 6" key="2">
    <citation type="submission" date="2020-02" db="EMBL/GenBank/DDBJ databases">
        <title>The WGS of Modestobacter muralis DSM 100205.</title>
        <authorList>
            <person name="Jiang Z."/>
        </authorList>
    </citation>
    <scope>NUCLEOTIDE SEQUENCE [LARGE SCALE GENOMIC DNA]</scope>
    <source>
        <strain evidence="4 6">DSM 100205</strain>
    </source>
</reference>
<gene>
    <name evidence="4" type="ORF">G3R41_04065</name>
    <name evidence="3" type="ORF">GCU67_04065</name>
</gene>
<proteinExistence type="inferred from homology"/>
<evidence type="ECO:0000259" key="2">
    <source>
        <dbReference type="Pfam" id="PF03109"/>
    </source>
</evidence>